<dbReference type="InterPro" id="IPR004012">
    <property type="entry name" value="Run_dom"/>
</dbReference>
<feature type="region of interest" description="Disordered" evidence="5">
    <location>
        <begin position="196"/>
        <end position="251"/>
    </location>
</feature>
<comment type="subcellular location">
    <subcellularLocation>
        <location evidence="1">Late endosome</location>
    </subcellularLocation>
</comment>
<dbReference type="STRING" id="7574.A0A1S3HW32"/>
<feature type="compositionally biased region" description="Acidic residues" evidence="5">
    <location>
        <begin position="658"/>
        <end position="678"/>
    </location>
</feature>
<dbReference type="PANTHER" id="PTHR45971:SF1">
    <property type="entry name" value="RUBICON, ISOFORM A"/>
    <property type="match status" value="1"/>
</dbReference>
<protein>
    <submittedName>
        <fullName evidence="8">Run domain Beclin-1-interacting and cysteine-rich domain-containing protein</fullName>
    </submittedName>
</protein>
<evidence type="ECO:0000256" key="2">
    <source>
        <dbReference type="ARBA" id="ARBA00022553"/>
    </source>
</evidence>
<evidence type="ECO:0000256" key="4">
    <source>
        <dbReference type="ARBA" id="ARBA00023006"/>
    </source>
</evidence>
<dbReference type="RefSeq" id="XP_013389269.1">
    <property type="nucleotide sequence ID" value="XM_013533815.1"/>
</dbReference>
<evidence type="ECO:0000256" key="1">
    <source>
        <dbReference type="ARBA" id="ARBA00004603"/>
    </source>
</evidence>
<feature type="compositionally biased region" description="Polar residues" evidence="5">
    <location>
        <begin position="679"/>
        <end position="688"/>
    </location>
</feature>
<accession>A0A1S3HW32</accession>
<keyword evidence="3" id="KW-0967">Endosome</keyword>
<proteinExistence type="predicted"/>
<dbReference type="GeneID" id="106157986"/>
<feature type="region of interest" description="Disordered" evidence="5">
    <location>
        <begin position="621"/>
        <end position="688"/>
    </location>
</feature>
<dbReference type="KEGG" id="lak:106157986"/>
<dbReference type="CDD" id="cd17686">
    <property type="entry name" value="RUN_RUBCN"/>
    <property type="match status" value="1"/>
</dbReference>
<evidence type="ECO:0000256" key="5">
    <source>
        <dbReference type="SAM" id="MobiDB-lite"/>
    </source>
</evidence>
<keyword evidence="4" id="KW-0072">Autophagy</keyword>
<feature type="compositionally biased region" description="Polar residues" evidence="5">
    <location>
        <begin position="345"/>
        <end position="360"/>
    </location>
</feature>
<feature type="compositionally biased region" description="Polar residues" evidence="5">
    <location>
        <begin position="499"/>
        <end position="514"/>
    </location>
</feature>
<dbReference type="Proteomes" id="UP000085678">
    <property type="component" value="Unplaced"/>
</dbReference>
<dbReference type="Gene3D" id="1.20.58.900">
    <property type="match status" value="1"/>
</dbReference>
<dbReference type="GO" id="GO:0006914">
    <property type="term" value="P:autophagy"/>
    <property type="evidence" value="ECO:0007669"/>
    <property type="project" value="UniProtKB-KW"/>
</dbReference>
<dbReference type="GO" id="GO:0005770">
    <property type="term" value="C:late endosome"/>
    <property type="evidence" value="ECO:0007669"/>
    <property type="project" value="UniProtKB-SubCell"/>
</dbReference>
<reference evidence="8" key="1">
    <citation type="submission" date="2025-08" db="UniProtKB">
        <authorList>
            <consortium name="RefSeq"/>
        </authorList>
    </citation>
    <scope>IDENTIFICATION</scope>
    <source>
        <tissue evidence="8">Gonads</tissue>
    </source>
</reference>
<dbReference type="PROSITE" id="PS50826">
    <property type="entry name" value="RUN"/>
    <property type="match status" value="1"/>
</dbReference>
<dbReference type="AlphaFoldDB" id="A0A1S3HW32"/>
<evidence type="ECO:0000313" key="7">
    <source>
        <dbReference type="Proteomes" id="UP000085678"/>
    </source>
</evidence>
<feature type="domain" description="RUN" evidence="6">
    <location>
        <begin position="36"/>
        <end position="169"/>
    </location>
</feature>
<feature type="compositionally biased region" description="Low complexity" evidence="5">
    <location>
        <begin position="196"/>
        <end position="208"/>
    </location>
</feature>
<dbReference type="GO" id="GO:1901981">
    <property type="term" value="F:phosphatidylinositol phosphate binding"/>
    <property type="evidence" value="ECO:0007669"/>
    <property type="project" value="TreeGrafter"/>
</dbReference>
<dbReference type="Pfam" id="PF21054">
    <property type="entry name" value="RUBC_PIKBD"/>
    <property type="match status" value="1"/>
</dbReference>
<organism evidence="7 8">
    <name type="scientific">Lingula anatina</name>
    <name type="common">Brachiopod</name>
    <name type="synonym">Lingula unguis</name>
    <dbReference type="NCBI Taxonomy" id="7574"/>
    <lineage>
        <taxon>Eukaryota</taxon>
        <taxon>Metazoa</taxon>
        <taxon>Spiralia</taxon>
        <taxon>Lophotrochozoa</taxon>
        <taxon>Brachiopoda</taxon>
        <taxon>Linguliformea</taxon>
        <taxon>Lingulata</taxon>
        <taxon>Lingulida</taxon>
        <taxon>Linguloidea</taxon>
        <taxon>Lingulidae</taxon>
        <taxon>Lingula</taxon>
    </lineage>
</organism>
<gene>
    <name evidence="8" type="primary">LOC106157986</name>
</gene>
<evidence type="ECO:0000313" key="8">
    <source>
        <dbReference type="RefSeq" id="XP_013389269.1"/>
    </source>
</evidence>
<dbReference type="InParanoid" id="A0A1S3HW32"/>
<keyword evidence="7" id="KW-1185">Reference proteome</keyword>
<dbReference type="Pfam" id="PF13901">
    <property type="entry name" value="RH_dom"/>
    <property type="match status" value="1"/>
</dbReference>
<dbReference type="SMART" id="SM01175">
    <property type="entry name" value="DUF4206"/>
    <property type="match status" value="1"/>
</dbReference>
<dbReference type="InterPro" id="IPR037213">
    <property type="entry name" value="Run_dom_sf"/>
</dbReference>
<feature type="compositionally biased region" description="Low complexity" evidence="5">
    <location>
        <begin position="717"/>
        <end position="733"/>
    </location>
</feature>
<dbReference type="SMART" id="SM00593">
    <property type="entry name" value="RUN"/>
    <property type="match status" value="1"/>
</dbReference>
<feature type="compositionally biased region" description="Polar residues" evidence="5">
    <location>
        <begin position="418"/>
        <end position="432"/>
    </location>
</feature>
<feature type="region of interest" description="Disordered" evidence="5">
    <location>
        <begin position="345"/>
        <end position="376"/>
    </location>
</feature>
<dbReference type="InterPro" id="IPR048569">
    <property type="entry name" value="RUBC_PIKBD"/>
</dbReference>
<dbReference type="InterPro" id="IPR025258">
    <property type="entry name" value="RH_dom"/>
</dbReference>
<feature type="compositionally biased region" description="Basic and acidic residues" evidence="5">
    <location>
        <begin position="442"/>
        <end position="461"/>
    </location>
</feature>
<dbReference type="PANTHER" id="PTHR45971">
    <property type="entry name" value="PHOX (PX) DOMAIN-CONTAINING PROTEIN"/>
    <property type="match status" value="1"/>
</dbReference>
<dbReference type="Pfam" id="PF02759">
    <property type="entry name" value="RUN"/>
    <property type="match status" value="1"/>
</dbReference>
<name>A0A1S3HW32_LINAN</name>
<evidence type="ECO:0000256" key="3">
    <source>
        <dbReference type="ARBA" id="ARBA00022753"/>
    </source>
</evidence>
<feature type="region of interest" description="Disordered" evidence="5">
    <location>
        <begin position="412"/>
        <end position="543"/>
    </location>
</feature>
<dbReference type="InterPro" id="IPR052428">
    <property type="entry name" value="Autophagy_HostDef_Reg"/>
</dbReference>
<sequence length="1067" mass="118641">MESEEEEDVRGQHHGLLTGLKSTVEGLLATNSTNVWNTYGGLTRLCTAVEKILNHKLKVTQTQFGNTLDYWNFIKGLKWLNPVLAPSIEQINRQAGTAGDLDLSRGHTWVKQSLQNHNLSSQLHTLVENREHLKQHFEESAFLRHHEYMRAMLICLQAVENNRVALLAEINPLLLRTGSSQRTRGLVISHVRSSSTSSLPATLPSSSAITMPRRVSETDPLAPPLPSPKSDSVLETSAEHATATLDSSPDVQPSAKAALLSVLEKDGSSVELESTLSFPRIESDPLLNTEFFPEDDMLSHVEPLGVSRSPHRASFVISGSPHTQAVIGNKNPHTVGVSRSLSVNTAHQRQTSVPYSPRGQQGSGARLSRSVSSSNTEASKVLDNLLNSDSTGDDSEDTNIFPRTNLFNQHSVGLDTLPDQNGNVSLTGTQNLFEYPTGKRNGVLDKGKEHSTDDSKRRSLTDEGTDSKGQSKGRKISHIRSRSDGATLKEMSLDDPADQSDSTLVDPATYSSSLPAHAAGGMGRKGNAGAGALHPGDSTESFLSRPAEGQSLINYLQSQDFSYSADLDKENAHFSISEALIAAIEQMKWNQVIRPFRESDEEEADSDEEIQQLKQRIRIRRRERLKEKHPEFPAFSDGKTDTTNSTASNLSSSHDSSDYSDIDSGSDEVEDREIEDSSPQESSNLTSLQNSCLSLSMASLYNDAELQKANSQVKFDSQSSGNESSNFNQSGNSGNLSAESVAIALLKRFSEHQLPKASDLEWLVSEQDVPQKLLPLPDSLPISPDDSENLLILKRQNSSAQSTRLRGNFEWAPPRPQIIFNIHPTPKRKVLIAKQNYRCAGCGTKVETGYIKRYRYCEYLGKYFCQCCHSSAITYIPGRILRKWDFTKYPVSNFSRDLLQKMHTDPLFSIQDINPTLYRRVKALDTVKEFRRQLFHFRRFVKTCRLGQSLFAELESLPSSWLDDVHVYSIADLIKVRSGEMYDLLKKLVTKCYEHTRDCPLCQAKGFFCEFCNNRQDVIFPFELHKVENCPSCSACFHKGCYIPGKCPRCARIEARHGKVDSVSEIA</sequence>
<feature type="compositionally biased region" description="Basic residues" evidence="5">
    <location>
        <begin position="471"/>
        <end position="480"/>
    </location>
</feature>
<feature type="region of interest" description="Disordered" evidence="5">
    <location>
        <begin position="712"/>
        <end position="733"/>
    </location>
</feature>
<dbReference type="OrthoDB" id="10067503at2759"/>
<feature type="compositionally biased region" description="Low complexity" evidence="5">
    <location>
        <begin position="641"/>
        <end position="654"/>
    </location>
</feature>
<dbReference type="SUPFAM" id="SSF140741">
    <property type="entry name" value="RUN domain-like"/>
    <property type="match status" value="1"/>
</dbReference>
<evidence type="ECO:0000259" key="6">
    <source>
        <dbReference type="PROSITE" id="PS50826"/>
    </source>
</evidence>
<keyword evidence="2" id="KW-0597">Phosphoprotein</keyword>
<feature type="compositionally biased region" description="Low complexity" evidence="5">
    <location>
        <begin position="363"/>
        <end position="374"/>
    </location>
</feature>
<feature type="compositionally biased region" description="Gly residues" evidence="5">
    <location>
        <begin position="520"/>
        <end position="529"/>
    </location>
</feature>